<protein>
    <recommendedName>
        <fullName evidence="3">histidine kinase</fullName>
        <ecNumber evidence="3">2.7.13.3</ecNumber>
    </recommendedName>
</protein>
<dbReference type="SUPFAM" id="SSF55874">
    <property type="entry name" value="ATPase domain of HSP90 chaperone/DNA topoisomerase II/histidine kinase"/>
    <property type="match status" value="1"/>
</dbReference>
<evidence type="ECO:0000259" key="16">
    <source>
        <dbReference type="PROSITE" id="PS50109"/>
    </source>
</evidence>
<dbReference type="EC" id="2.7.13.3" evidence="3"/>
<dbReference type="InterPro" id="IPR004358">
    <property type="entry name" value="Sig_transdc_His_kin-like_C"/>
</dbReference>
<evidence type="ECO:0000256" key="8">
    <source>
        <dbReference type="ARBA" id="ARBA00022741"/>
    </source>
</evidence>
<dbReference type="PROSITE" id="PS50109">
    <property type="entry name" value="HIS_KIN"/>
    <property type="match status" value="1"/>
</dbReference>
<evidence type="ECO:0000256" key="2">
    <source>
        <dbReference type="ARBA" id="ARBA00004651"/>
    </source>
</evidence>
<evidence type="ECO:0000256" key="6">
    <source>
        <dbReference type="ARBA" id="ARBA00022679"/>
    </source>
</evidence>
<keyword evidence="9 19" id="KW-0418">Kinase</keyword>
<keyword evidence="21" id="KW-1185">Reference proteome</keyword>
<feature type="coiled-coil region" evidence="14">
    <location>
        <begin position="237"/>
        <end position="267"/>
    </location>
</feature>
<dbReference type="InterPro" id="IPR003660">
    <property type="entry name" value="HAMP_dom"/>
</dbReference>
<evidence type="ECO:0000256" key="13">
    <source>
        <dbReference type="ARBA" id="ARBA00023136"/>
    </source>
</evidence>
<dbReference type="Pfam" id="PF02518">
    <property type="entry name" value="HATPase_c"/>
    <property type="match status" value="1"/>
</dbReference>
<reference evidence="18 20" key="1">
    <citation type="journal article" date="2016" name="Front. Microbiol.">
        <title>High-Level Heat Resistance of Spores of Bacillus amyloliquefaciens and Bacillus licheniformis Results from the Presence of a spoVA Operon in a Tn1546 Transposon.</title>
        <authorList>
            <person name="Berendsen E.M."/>
            <person name="Koning R.A."/>
            <person name="Boekhorst J."/>
            <person name="de Jong A."/>
            <person name="Kuipers O.P."/>
            <person name="Wells-Bennik M.H."/>
        </authorList>
    </citation>
    <scope>NUCLEOTIDE SEQUENCE [LARGE SCALE GENOMIC DNA]</scope>
    <source>
        <strain evidence="18 20">B4121</strain>
    </source>
</reference>
<keyword evidence="12" id="KW-0902">Two-component regulatory system</keyword>
<feature type="transmembrane region" description="Helical" evidence="15">
    <location>
        <begin position="172"/>
        <end position="191"/>
    </location>
</feature>
<dbReference type="EMBL" id="NILF01000007">
    <property type="protein sequence ID" value="TWL44674.1"/>
    <property type="molecule type" value="Genomic_DNA"/>
</dbReference>
<evidence type="ECO:0000256" key="12">
    <source>
        <dbReference type="ARBA" id="ARBA00023012"/>
    </source>
</evidence>
<keyword evidence="11 15" id="KW-1133">Transmembrane helix</keyword>
<evidence type="ECO:0000256" key="5">
    <source>
        <dbReference type="ARBA" id="ARBA00022553"/>
    </source>
</evidence>
<dbReference type="PROSITE" id="PS50885">
    <property type="entry name" value="HAMP"/>
    <property type="match status" value="1"/>
</dbReference>
<keyword evidence="13 15" id="KW-0472">Membrane</keyword>
<dbReference type="SMART" id="SM00304">
    <property type="entry name" value="HAMP"/>
    <property type="match status" value="1"/>
</dbReference>
<evidence type="ECO:0000256" key="14">
    <source>
        <dbReference type="SAM" id="Coils"/>
    </source>
</evidence>
<dbReference type="InterPro" id="IPR036890">
    <property type="entry name" value="HATPase_C_sf"/>
</dbReference>
<accession>A0A7Z1B2N0</accession>
<keyword evidence="5" id="KW-0597">Phosphoprotein</keyword>
<evidence type="ECO:0000256" key="1">
    <source>
        <dbReference type="ARBA" id="ARBA00000085"/>
    </source>
</evidence>
<keyword evidence="4" id="KW-1003">Cell membrane</keyword>
<dbReference type="InterPro" id="IPR003594">
    <property type="entry name" value="HATPase_dom"/>
</dbReference>
<comment type="caution">
    <text evidence="18">The sequence shown here is derived from an EMBL/GenBank/DDBJ whole genome shotgun (WGS) entry which is preliminary data.</text>
</comment>
<dbReference type="GO" id="GO:0005524">
    <property type="term" value="F:ATP binding"/>
    <property type="evidence" value="ECO:0007669"/>
    <property type="project" value="UniProtKB-KW"/>
</dbReference>
<dbReference type="PRINTS" id="PR00344">
    <property type="entry name" value="BCTRLSENSOR"/>
</dbReference>
<feature type="domain" description="HAMP" evidence="17">
    <location>
        <begin position="193"/>
        <end position="245"/>
    </location>
</feature>
<evidence type="ECO:0000313" key="19">
    <source>
        <dbReference type="EMBL" id="TWL44674.1"/>
    </source>
</evidence>
<dbReference type="InterPro" id="IPR036097">
    <property type="entry name" value="HisK_dim/P_sf"/>
</dbReference>
<evidence type="ECO:0000256" key="4">
    <source>
        <dbReference type="ARBA" id="ARBA00022475"/>
    </source>
</evidence>
<dbReference type="GO" id="GO:0000155">
    <property type="term" value="F:phosphorelay sensor kinase activity"/>
    <property type="evidence" value="ECO:0007669"/>
    <property type="project" value="InterPro"/>
</dbReference>
<organism evidence="18 20">
    <name type="scientific">Bacillus paralicheniformis</name>
    <dbReference type="NCBI Taxonomy" id="1648923"/>
    <lineage>
        <taxon>Bacteria</taxon>
        <taxon>Bacillati</taxon>
        <taxon>Bacillota</taxon>
        <taxon>Bacilli</taxon>
        <taxon>Bacillales</taxon>
        <taxon>Bacillaceae</taxon>
        <taxon>Bacillus</taxon>
    </lineage>
</organism>
<keyword evidence="10" id="KW-0067">ATP-binding</keyword>
<dbReference type="InterPro" id="IPR003661">
    <property type="entry name" value="HisK_dim/P_dom"/>
</dbReference>
<evidence type="ECO:0000256" key="15">
    <source>
        <dbReference type="SAM" id="Phobius"/>
    </source>
</evidence>
<dbReference type="SUPFAM" id="SSF158472">
    <property type="entry name" value="HAMP domain-like"/>
    <property type="match status" value="1"/>
</dbReference>
<dbReference type="GO" id="GO:0005886">
    <property type="term" value="C:plasma membrane"/>
    <property type="evidence" value="ECO:0007669"/>
    <property type="project" value="UniProtKB-SubCell"/>
</dbReference>
<dbReference type="AlphaFoldDB" id="A0A7Z1B2N0"/>
<evidence type="ECO:0000256" key="9">
    <source>
        <dbReference type="ARBA" id="ARBA00022777"/>
    </source>
</evidence>
<evidence type="ECO:0000259" key="17">
    <source>
        <dbReference type="PROSITE" id="PS50885"/>
    </source>
</evidence>
<dbReference type="EMBL" id="LKPO01000021">
    <property type="protein sequence ID" value="OLF90221.1"/>
    <property type="molecule type" value="Genomic_DNA"/>
</dbReference>
<keyword evidence="14" id="KW-0175">Coiled coil</keyword>
<evidence type="ECO:0000256" key="10">
    <source>
        <dbReference type="ARBA" id="ARBA00022840"/>
    </source>
</evidence>
<dbReference type="Pfam" id="PF00672">
    <property type="entry name" value="HAMP"/>
    <property type="match status" value="1"/>
</dbReference>
<keyword evidence="6" id="KW-0808">Transferase</keyword>
<dbReference type="PANTHER" id="PTHR45528:SF10">
    <property type="entry name" value="METHYL-ACCEPTING CHEMOTAXIS PROTEIN"/>
    <property type="match status" value="1"/>
</dbReference>
<dbReference type="InterPro" id="IPR050398">
    <property type="entry name" value="HssS/ArlS-like"/>
</dbReference>
<dbReference type="PANTHER" id="PTHR45528">
    <property type="entry name" value="SENSOR HISTIDINE KINASE CPXA"/>
    <property type="match status" value="1"/>
</dbReference>
<dbReference type="InterPro" id="IPR005467">
    <property type="entry name" value="His_kinase_dom"/>
</dbReference>
<dbReference type="Pfam" id="PF00512">
    <property type="entry name" value="HisKA"/>
    <property type="match status" value="1"/>
</dbReference>
<proteinExistence type="predicted"/>
<dbReference type="SMART" id="SM00387">
    <property type="entry name" value="HATPase_c"/>
    <property type="match status" value="1"/>
</dbReference>
<dbReference type="CDD" id="cd00075">
    <property type="entry name" value="HATPase"/>
    <property type="match status" value="1"/>
</dbReference>
<dbReference type="Gene3D" id="3.30.565.10">
    <property type="entry name" value="Histidine kinase-like ATPase, C-terminal domain"/>
    <property type="match status" value="1"/>
</dbReference>
<feature type="transmembrane region" description="Helical" evidence="15">
    <location>
        <begin position="9"/>
        <end position="28"/>
    </location>
</feature>
<name>A0A7Z1B2N0_9BACI</name>
<evidence type="ECO:0000256" key="3">
    <source>
        <dbReference type="ARBA" id="ARBA00012438"/>
    </source>
</evidence>
<reference evidence="19 21" key="2">
    <citation type="submission" date="2019-06" db="EMBL/GenBank/DDBJ databases">
        <title>Genome sequence analysis of &gt;100 Bacillus licheniformis strains suggests intrinsic resistance to this species.</title>
        <authorList>
            <person name="Wels M."/>
            <person name="Siezen R.J."/>
            <person name="Johansen E."/>
            <person name="Stuer-Lauridsen B."/>
            <person name="Bjerre K."/>
            <person name="Nielsen B.K.K."/>
        </authorList>
    </citation>
    <scope>NUCLEOTIDE SEQUENCE [LARGE SCALE GENOMIC DNA]</scope>
    <source>
        <strain evidence="19 21">BAC-15381</strain>
    </source>
</reference>
<dbReference type="FunFam" id="1.10.287.130:FF:000001">
    <property type="entry name" value="Two-component sensor histidine kinase"/>
    <property type="match status" value="1"/>
</dbReference>
<dbReference type="CDD" id="cd00082">
    <property type="entry name" value="HisKA"/>
    <property type="match status" value="1"/>
</dbReference>
<feature type="domain" description="Histidine kinase" evidence="16">
    <location>
        <begin position="267"/>
        <end position="480"/>
    </location>
</feature>
<dbReference type="Proteomes" id="UP000185604">
    <property type="component" value="Unassembled WGS sequence"/>
</dbReference>
<dbReference type="SMART" id="SM00388">
    <property type="entry name" value="HisKA"/>
    <property type="match status" value="1"/>
</dbReference>
<sequence length="483" mass="55386">MLRTIKGKFIVGFFLIFSLSFLVLNHTVKNVIWSSNEKIVTSDLVELKKNSTVYVNQAFLINHYKNNELYFGDMADEMVDNLNHSTGSNVGVYTVNGALLSASDQKAFSRGSNEDLKQAIKGKTAYHITYNRNKAEVFFSYPVVVEGTKVGILRFSKNFDLLYKQSGEVLDIVFYIALAIFLAAFLFSYILSRHITIPLVKLTDATSQVKKGKLDMDIHFNRKDEIGQLAVNFNDMISRIREQILTIERDRDRLKELNEQEKRFFDNMTHELKTPLTSIQGYAEIIKDKGESDRAFFDKGMNHIVEESRRLHNLVIKLLEVSREPAKGAQFDRVEAGEILKDVCESMKFRAERYKKRITCDIEDGLYVHSHVSRLRQLFINLLDNAIKYSLSHSEIIIKAEIVGETILFTFKNPSAPLENDQHSKMFQPFYSVNQKIKEEGSVGLGLSIVKTIVDEHGGTIEMYYKENQTVIHVELAYAKVEK</sequence>
<comment type="catalytic activity">
    <reaction evidence="1">
        <text>ATP + protein L-histidine = ADP + protein N-phospho-L-histidine.</text>
        <dbReference type="EC" id="2.7.13.3"/>
    </reaction>
</comment>
<dbReference type="Proteomes" id="UP000429980">
    <property type="component" value="Unassembled WGS sequence"/>
</dbReference>
<dbReference type="SUPFAM" id="SSF47384">
    <property type="entry name" value="Homodimeric domain of signal transducing histidine kinase"/>
    <property type="match status" value="1"/>
</dbReference>
<evidence type="ECO:0000313" key="21">
    <source>
        <dbReference type="Proteomes" id="UP000429980"/>
    </source>
</evidence>
<dbReference type="CDD" id="cd06225">
    <property type="entry name" value="HAMP"/>
    <property type="match status" value="1"/>
</dbReference>
<gene>
    <name evidence="18" type="ORF">B4121_3496</name>
    <name evidence="19" type="ORF">CHCC15381_2680</name>
</gene>
<evidence type="ECO:0000313" key="20">
    <source>
        <dbReference type="Proteomes" id="UP000185604"/>
    </source>
</evidence>
<evidence type="ECO:0000313" key="18">
    <source>
        <dbReference type="EMBL" id="OLF90221.1"/>
    </source>
</evidence>
<dbReference type="Gene3D" id="6.10.340.10">
    <property type="match status" value="1"/>
</dbReference>
<dbReference type="Gene3D" id="1.10.287.130">
    <property type="match status" value="1"/>
</dbReference>
<dbReference type="RefSeq" id="WP_023857480.1">
    <property type="nucleotide sequence ID" value="NZ_AP023088.1"/>
</dbReference>
<keyword evidence="7 15" id="KW-0812">Transmembrane</keyword>
<comment type="subcellular location">
    <subcellularLocation>
        <location evidence="2">Cell membrane</location>
        <topology evidence="2">Multi-pass membrane protein</topology>
    </subcellularLocation>
</comment>
<evidence type="ECO:0000256" key="7">
    <source>
        <dbReference type="ARBA" id="ARBA00022692"/>
    </source>
</evidence>
<evidence type="ECO:0000256" key="11">
    <source>
        <dbReference type="ARBA" id="ARBA00022989"/>
    </source>
</evidence>
<keyword evidence="8" id="KW-0547">Nucleotide-binding</keyword>